<keyword evidence="3" id="KW-0819">tRNA processing</keyword>
<dbReference type="GO" id="GO:0000049">
    <property type="term" value="F:tRNA binding"/>
    <property type="evidence" value="ECO:0007669"/>
    <property type="project" value="TreeGrafter"/>
</dbReference>
<feature type="domain" description="tRNA nucleotidyltransferase/poly(A) polymerase RNA and SrmB- binding" evidence="10">
    <location>
        <begin position="180"/>
        <end position="237"/>
    </location>
</feature>
<dbReference type="Pfam" id="PF12627">
    <property type="entry name" value="PolyA_pol_RNAbd"/>
    <property type="match status" value="1"/>
</dbReference>
<evidence type="ECO:0000256" key="1">
    <source>
        <dbReference type="ARBA" id="ARBA00001946"/>
    </source>
</evidence>
<dbReference type="AlphaFoldDB" id="A0A1H6M6B6"/>
<evidence type="ECO:0000256" key="6">
    <source>
        <dbReference type="ARBA" id="ARBA00022741"/>
    </source>
</evidence>
<evidence type="ECO:0000313" key="12">
    <source>
        <dbReference type="Proteomes" id="UP000199125"/>
    </source>
</evidence>
<keyword evidence="4" id="KW-0548">Nucleotidyltransferase</keyword>
<protein>
    <submittedName>
        <fullName evidence="11">Poly(A) polymerase</fullName>
    </submittedName>
</protein>
<keyword evidence="2 8" id="KW-0808">Transferase</keyword>
<evidence type="ECO:0000256" key="7">
    <source>
        <dbReference type="ARBA" id="ARBA00022842"/>
    </source>
</evidence>
<evidence type="ECO:0000259" key="10">
    <source>
        <dbReference type="Pfam" id="PF12627"/>
    </source>
</evidence>
<comment type="similarity">
    <text evidence="8">Belongs to the tRNA nucleotidyltransferase/poly(A) polymerase family.</text>
</comment>
<dbReference type="EMBL" id="FNXG01000003">
    <property type="protein sequence ID" value="SEH96923.1"/>
    <property type="molecule type" value="Genomic_DNA"/>
</dbReference>
<evidence type="ECO:0000256" key="2">
    <source>
        <dbReference type="ARBA" id="ARBA00022679"/>
    </source>
</evidence>
<dbReference type="GO" id="GO:0046872">
    <property type="term" value="F:metal ion binding"/>
    <property type="evidence" value="ECO:0007669"/>
    <property type="project" value="UniProtKB-KW"/>
</dbReference>
<dbReference type="InterPro" id="IPR043519">
    <property type="entry name" value="NT_sf"/>
</dbReference>
<name>A0A1H6M6B6_9RHOB</name>
<keyword evidence="6" id="KW-0547">Nucleotide-binding</keyword>
<dbReference type="CDD" id="cd05398">
    <property type="entry name" value="NT_ClassII-CCAase"/>
    <property type="match status" value="1"/>
</dbReference>
<evidence type="ECO:0000256" key="3">
    <source>
        <dbReference type="ARBA" id="ARBA00022694"/>
    </source>
</evidence>
<proteinExistence type="inferred from homology"/>
<dbReference type="STRING" id="65735.SAMN04488075_1972"/>
<gene>
    <name evidence="11" type="ORF">SAMN04488075_1972</name>
</gene>
<dbReference type="Gene3D" id="3.30.460.10">
    <property type="entry name" value="Beta Polymerase, domain 2"/>
    <property type="match status" value="1"/>
</dbReference>
<dbReference type="SUPFAM" id="SSF81891">
    <property type="entry name" value="Poly A polymerase C-terminal region-like"/>
    <property type="match status" value="1"/>
</dbReference>
<organism evidence="11 12">
    <name type="scientific">Paracoccus alkenifer</name>
    <dbReference type="NCBI Taxonomy" id="65735"/>
    <lineage>
        <taxon>Bacteria</taxon>
        <taxon>Pseudomonadati</taxon>
        <taxon>Pseudomonadota</taxon>
        <taxon>Alphaproteobacteria</taxon>
        <taxon>Rhodobacterales</taxon>
        <taxon>Paracoccaceae</taxon>
        <taxon>Paracoccus</taxon>
    </lineage>
</organism>
<keyword evidence="5" id="KW-0479">Metal-binding</keyword>
<feature type="domain" description="Poly A polymerase head" evidence="9">
    <location>
        <begin position="26"/>
        <end position="147"/>
    </location>
</feature>
<reference evidence="12" key="1">
    <citation type="submission" date="2016-10" db="EMBL/GenBank/DDBJ databases">
        <authorList>
            <person name="Varghese N."/>
            <person name="Submissions S."/>
        </authorList>
    </citation>
    <scope>NUCLEOTIDE SEQUENCE [LARGE SCALE GENOMIC DNA]</scope>
    <source>
        <strain evidence="12">DSM 11593</strain>
    </source>
</reference>
<dbReference type="RefSeq" id="WP_090847895.1">
    <property type="nucleotide sequence ID" value="NZ_FNXG01000003.1"/>
</dbReference>
<dbReference type="GO" id="GO:0008033">
    <property type="term" value="P:tRNA processing"/>
    <property type="evidence" value="ECO:0007669"/>
    <property type="project" value="UniProtKB-KW"/>
</dbReference>
<sequence>MRLPASITGDATLQLVLAALAPSRALIVGGAVRNALLGQPVSDIDIATDARPQVVMERAAAAGLRPVPTGIDHGTVTVVAGGRGFEVTSFRRDVATDGRRAEVAFSDRLEDDASRRDFTINALYADAEGEVIDPVGGLVDLAARRLRFVGDPDQRIAEDYLRILRFFRFHAWYGRKGAADPAALAACARHAGGLSRISRERIGAEMHKLLSAPDPVEAVELMQAAEVLAQVLPGADAARLAALEAVQGGTAAPGAVCPRTPEDIFVMKKDWQLRLAALGADDAAGALRLSRAEARVQDELRSGLPLDEAAYRLGEARAVQLALLRASRGEGLSEGWFGRIRFAAGQVLPLRAGDLAGRAAGPALGRGLKAAEAAWIASGFRLPGPALVKLALHAADAETGGAE</sequence>
<comment type="cofactor">
    <cofactor evidence="1">
        <name>Mg(2+)</name>
        <dbReference type="ChEBI" id="CHEBI:18420"/>
    </cofactor>
</comment>
<accession>A0A1H6M6B6</accession>
<dbReference type="Proteomes" id="UP000199125">
    <property type="component" value="Unassembled WGS sequence"/>
</dbReference>
<evidence type="ECO:0000256" key="4">
    <source>
        <dbReference type="ARBA" id="ARBA00022695"/>
    </source>
</evidence>
<dbReference type="InterPro" id="IPR032828">
    <property type="entry name" value="PolyA_RNA-bd"/>
</dbReference>
<dbReference type="Gene3D" id="1.10.3090.10">
    <property type="entry name" value="cca-adding enzyme, domain 2"/>
    <property type="match status" value="1"/>
</dbReference>
<evidence type="ECO:0000259" key="9">
    <source>
        <dbReference type="Pfam" id="PF01743"/>
    </source>
</evidence>
<dbReference type="GO" id="GO:0016779">
    <property type="term" value="F:nucleotidyltransferase activity"/>
    <property type="evidence" value="ECO:0007669"/>
    <property type="project" value="UniProtKB-KW"/>
</dbReference>
<dbReference type="InterPro" id="IPR002646">
    <property type="entry name" value="PolA_pol_head_dom"/>
</dbReference>
<evidence type="ECO:0000256" key="5">
    <source>
        <dbReference type="ARBA" id="ARBA00022723"/>
    </source>
</evidence>
<keyword evidence="7" id="KW-0460">Magnesium</keyword>
<dbReference type="OrthoDB" id="9805698at2"/>
<keyword evidence="12" id="KW-1185">Reference proteome</keyword>
<dbReference type="SUPFAM" id="SSF81301">
    <property type="entry name" value="Nucleotidyltransferase"/>
    <property type="match status" value="1"/>
</dbReference>
<dbReference type="PANTHER" id="PTHR46173:SF1">
    <property type="entry name" value="CCA TRNA NUCLEOTIDYLTRANSFERASE 1, MITOCHONDRIAL"/>
    <property type="match status" value="1"/>
</dbReference>
<evidence type="ECO:0000313" key="11">
    <source>
        <dbReference type="EMBL" id="SEH96923.1"/>
    </source>
</evidence>
<dbReference type="Pfam" id="PF01743">
    <property type="entry name" value="PolyA_pol"/>
    <property type="match status" value="1"/>
</dbReference>
<dbReference type="InterPro" id="IPR050264">
    <property type="entry name" value="Bact_CCA-adding_enz_type3_sf"/>
</dbReference>
<dbReference type="PANTHER" id="PTHR46173">
    <property type="entry name" value="CCA TRNA NUCLEOTIDYLTRANSFERASE 1, MITOCHONDRIAL"/>
    <property type="match status" value="1"/>
</dbReference>
<evidence type="ECO:0000256" key="8">
    <source>
        <dbReference type="RuleBase" id="RU003953"/>
    </source>
</evidence>
<dbReference type="GO" id="GO:0000166">
    <property type="term" value="F:nucleotide binding"/>
    <property type="evidence" value="ECO:0007669"/>
    <property type="project" value="UniProtKB-KW"/>
</dbReference>
<keyword evidence="8" id="KW-0694">RNA-binding</keyword>